<keyword evidence="6" id="KW-1185">Reference proteome</keyword>
<keyword evidence="2" id="KW-0238">DNA-binding</keyword>
<keyword evidence="3" id="KW-0804">Transcription</keyword>
<dbReference type="Pfam" id="PF00392">
    <property type="entry name" value="GntR"/>
    <property type="match status" value="1"/>
</dbReference>
<evidence type="ECO:0000313" key="5">
    <source>
        <dbReference type="EMBL" id="EEW37446.1"/>
    </source>
</evidence>
<evidence type="ECO:0000313" key="6">
    <source>
        <dbReference type="Proteomes" id="UP000005926"/>
    </source>
</evidence>
<accession>C8NFW0</accession>
<dbReference type="InterPro" id="IPR036388">
    <property type="entry name" value="WH-like_DNA-bd_sf"/>
</dbReference>
<dbReference type="SUPFAM" id="SSF46785">
    <property type="entry name" value="Winged helix' DNA-binding domain"/>
    <property type="match status" value="1"/>
</dbReference>
<dbReference type="InterPro" id="IPR000524">
    <property type="entry name" value="Tscrpt_reg_HTH_GntR"/>
</dbReference>
<gene>
    <name evidence="5" type="ORF">HMPREF0444_0805</name>
</gene>
<dbReference type="PANTHER" id="PTHR38445:SF10">
    <property type="entry name" value="GNTR-FAMILY TRANSCRIPTIONAL REGULATOR"/>
    <property type="match status" value="1"/>
</dbReference>
<sequence>MKFDFQSDIALFQQVANQLEEEIFHEVYKEGDQVPSTTEISTGYQINPATVLKGMNLLVSEQVLEKRRGLGTFVAEGARKIILSKKQNEFTNQMVPNFLKEAQALGITKEELVKIIEGGFLK</sequence>
<reference evidence="5 6" key="1">
    <citation type="submission" date="2009-08" db="EMBL/GenBank/DDBJ databases">
        <authorList>
            <person name="Muzny D."/>
            <person name="Qin X."/>
            <person name="Deng J."/>
            <person name="Jiang H."/>
            <person name="Liu Y."/>
            <person name="Qu J."/>
            <person name="Song X.-Z."/>
            <person name="Zhang L."/>
            <person name="Thornton R."/>
            <person name="Coyle M."/>
            <person name="Francisco L."/>
            <person name="Jackson L."/>
            <person name="Javaid M."/>
            <person name="Korchina V."/>
            <person name="Kovar C."/>
            <person name="Mata R."/>
            <person name="Mathew T."/>
            <person name="Ngo R."/>
            <person name="Nguyen L."/>
            <person name="Nguyen N."/>
            <person name="Okwuonu G."/>
            <person name="Ongeri F."/>
            <person name="Pham C."/>
            <person name="Simmons D."/>
            <person name="Wilczek-Boney K."/>
            <person name="Hale W."/>
            <person name="Jakkamsetti A."/>
            <person name="Pham P."/>
            <person name="Ruth R."/>
            <person name="San Lucas F."/>
            <person name="Warren J."/>
            <person name="Zhang J."/>
            <person name="Zhao Z."/>
            <person name="Zhou C."/>
            <person name="Zhu D."/>
            <person name="Lee S."/>
            <person name="Bess C."/>
            <person name="Blankenburg K."/>
            <person name="Forbes L."/>
            <person name="Fu Q."/>
            <person name="Gubbala S."/>
            <person name="Hirani K."/>
            <person name="Jayaseelan J.C."/>
            <person name="Lara F."/>
            <person name="Munidasa M."/>
            <person name="Palculict T."/>
            <person name="Patil S."/>
            <person name="Pu L.-L."/>
            <person name="Saada N."/>
            <person name="Tang L."/>
            <person name="Weissenberger G."/>
            <person name="Zhu Y."/>
            <person name="Hemphill L."/>
            <person name="Shang Y."/>
            <person name="Youmans B."/>
            <person name="Ayvaz T."/>
            <person name="Ross M."/>
            <person name="Santibanez J."/>
            <person name="Aqrawi P."/>
            <person name="Gross S."/>
            <person name="Joshi V."/>
            <person name="Fowler G."/>
            <person name="Nazareth L."/>
            <person name="Reid J."/>
            <person name="Worley K."/>
            <person name="Petrosino J."/>
            <person name="Highlander S."/>
            <person name="Gibbs R."/>
        </authorList>
    </citation>
    <scope>NUCLEOTIDE SEQUENCE [LARGE SCALE GENOMIC DNA]</scope>
    <source>
        <strain evidence="5 6">ATCC 49175</strain>
    </source>
</reference>
<dbReference type="SMART" id="SM00345">
    <property type="entry name" value="HTH_GNTR"/>
    <property type="match status" value="1"/>
</dbReference>
<protein>
    <submittedName>
        <fullName evidence="5">Transcriptional regulator, GntR family</fullName>
    </submittedName>
</protein>
<dbReference type="GO" id="GO:0003700">
    <property type="term" value="F:DNA-binding transcription factor activity"/>
    <property type="evidence" value="ECO:0007669"/>
    <property type="project" value="InterPro"/>
</dbReference>
<dbReference type="PROSITE" id="PS50949">
    <property type="entry name" value="HTH_GNTR"/>
    <property type="match status" value="1"/>
</dbReference>
<organism evidence="5 6">
    <name type="scientific">Granulicatella adiacens ATCC 49175</name>
    <dbReference type="NCBI Taxonomy" id="638301"/>
    <lineage>
        <taxon>Bacteria</taxon>
        <taxon>Bacillati</taxon>
        <taxon>Bacillota</taxon>
        <taxon>Bacilli</taxon>
        <taxon>Lactobacillales</taxon>
        <taxon>Carnobacteriaceae</taxon>
        <taxon>Granulicatella</taxon>
    </lineage>
</organism>
<name>C8NFW0_9LACT</name>
<dbReference type="GeneID" id="78412856"/>
<dbReference type="AlphaFoldDB" id="C8NFW0"/>
<dbReference type="Gene3D" id="1.10.10.10">
    <property type="entry name" value="Winged helix-like DNA-binding domain superfamily/Winged helix DNA-binding domain"/>
    <property type="match status" value="1"/>
</dbReference>
<evidence type="ECO:0000256" key="1">
    <source>
        <dbReference type="ARBA" id="ARBA00023015"/>
    </source>
</evidence>
<dbReference type="STRING" id="638301.HMPREF0444_0805"/>
<dbReference type="GO" id="GO:0003677">
    <property type="term" value="F:DNA binding"/>
    <property type="evidence" value="ECO:0007669"/>
    <property type="project" value="UniProtKB-KW"/>
</dbReference>
<dbReference type="RefSeq" id="WP_005606750.1">
    <property type="nucleotide sequence ID" value="NZ_CP102283.1"/>
</dbReference>
<evidence type="ECO:0000259" key="4">
    <source>
        <dbReference type="PROSITE" id="PS50949"/>
    </source>
</evidence>
<feature type="domain" description="HTH gntR-type" evidence="4">
    <location>
        <begin position="9"/>
        <end position="77"/>
    </location>
</feature>
<dbReference type="InterPro" id="IPR036390">
    <property type="entry name" value="WH_DNA-bd_sf"/>
</dbReference>
<dbReference type="PANTHER" id="PTHR38445">
    <property type="entry name" value="HTH-TYPE TRANSCRIPTIONAL REPRESSOR YTRA"/>
    <property type="match status" value="1"/>
</dbReference>
<dbReference type="EMBL" id="ACKZ01000016">
    <property type="protein sequence ID" value="EEW37446.1"/>
    <property type="molecule type" value="Genomic_DNA"/>
</dbReference>
<dbReference type="eggNOG" id="COG1725">
    <property type="taxonomic scope" value="Bacteria"/>
</dbReference>
<evidence type="ECO:0000256" key="3">
    <source>
        <dbReference type="ARBA" id="ARBA00023163"/>
    </source>
</evidence>
<dbReference type="CDD" id="cd07377">
    <property type="entry name" value="WHTH_GntR"/>
    <property type="match status" value="1"/>
</dbReference>
<dbReference type="Gene3D" id="1.10.287.100">
    <property type="match status" value="1"/>
</dbReference>
<comment type="caution">
    <text evidence="5">The sequence shown here is derived from an EMBL/GenBank/DDBJ whole genome shotgun (WGS) entry which is preliminary data.</text>
</comment>
<dbReference type="Proteomes" id="UP000005926">
    <property type="component" value="Unassembled WGS sequence"/>
</dbReference>
<dbReference type="HOGENOM" id="CLU_017584_10_0_9"/>
<evidence type="ECO:0000256" key="2">
    <source>
        <dbReference type="ARBA" id="ARBA00023125"/>
    </source>
</evidence>
<proteinExistence type="predicted"/>
<keyword evidence="1" id="KW-0805">Transcription regulation</keyword>